<keyword evidence="5 11" id="KW-0547">Nucleotide-binding</keyword>
<dbReference type="GO" id="GO:0103016">
    <property type="term" value="F:tRNA-uridine 2-sulfurtransferase activity"/>
    <property type="evidence" value="ECO:0007669"/>
    <property type="project" value="UniProtKB-EC"/>
</dbReference>
<dbReference type="GO" id="GO:0005524">
    <property type="term" value="F:ATP binding"/>
    <property type="evidence" value="ECO:0007669"/>
    <property type="project" value="UniProtKB-KW"/>
</dbReference>
<comment type="function">
    <text evidence="10 11">Catalyzes the 2-thiolation of uridine at the wobble position (U34) of tRNA, leading to the formation of s(2)U34.</text>
</comment>
<comment type="subcellular location">
    <subcellularLocation>
        <location evidence="11">Cytoplasm</location>
    </subcellularLocation>
</comment>
<dbReference type="FunFam" id="2.40.30.10:FF:000023">
    <property type="entry name" value="tRNA-specific 2-thiouridylase MnmA"/>
    <property type="match status" value="1"/>
</dbReference>
<evidence type="ECO:0000256" key="11">
    <source>
        <dbReference type="HAMAP-Rule" id="MF_00144"/>
    </source>
</evidence>
<proteinExistence type="inferred from homology"/>
<dbReference type="STRING" id="315358.SERIO_v1c06920"/>
<keyword evidence="2 11" id="KW-0820">tRNA-binding</keyword>
<dbReference type="Pfam" id="PF20259">
    <property type="entry name" value="tRNA_Me_trans_M"/>
    <property type="match status" value="1"/>
</dbReference>
<evidence type="ECO:0000256" key="3">
    <source>
        <dbReference type="ARBA" id="ARBA00022679"/>
    </source>
</evidence>
<dbReference type="CDD" id="cd01998">
    <property type="entry name" value="MnmA_TRMU-like"/>
    <property type="match status" value="1"/>
</dbReference>
<comment type="similarity">
    <text evidence="11">Belongs to the MnmA/TRMU family.</text>
</comment>
<evidence type="ECO:0000259" key="12">
    <source>
        <dbReference type="Pfam" id="PF20258"/>
    </source>
</evidence>
<dbReference type="InterPro" id="IPR004506">
    <property type="entry name" value="MnmA-like"/>
</dbReference>
<feature type="binding site" evidence="11">
    <location>
        <position position="133"/>
    </location>
    <ligand>
        <name>ATP</name>
        <dbReference type="ChEBI" id="CHEBI:30616"/>
    </ligand>
</feature>
<reference evidence="15" key="2">
    <citation type="submission" date="2015-06" db="EMBL/GenBank/DDBJ databases">
        <title>Complete genome sequence of Spiroplasma eriocheiris TDA-040725-5 (DSM 21848).</title>
        <authorList>
            <person name="Lo W.-S."/>
            <person name="Kuo C.-H."/>
        </authorList>
    </citation>
    <scope>NUCLEOTIDE SEQUENCE [LARGE SCALE GENOMIC DNA]</scope>
    <source>
        <strain evidence="15">TDA-040725-5</strain>
    </source>
</reference>
<gene>
    <name evidence="11 14" type="primary">mnmA</name>
    <name evidence="14" type="ORF">SERIO_v1c06920</name>
</gene>
<evidence type="ECO:0000256" key="2">
    <source>
        <dbReference type="ARBA" id="ARBA00022555"/>
    </source>
</evidence>
<dbReference type="SUPFAM" id="SSF52402">
    <property type="entry name" value="Adenine nucleotide alpha hydrolases-like"/>
    <property type="match status" value="1"/>
</dbReference>
<comment type="catalytic activity">
    <reaction evidence="9 11">
        <text>S-sulfanyl-L-cysteinyl-[protein] + uridine(34) in tRNA + AH2 + ATP = 2-thiouridine(34) in tRNA + L-cysteinyl-[protein] + A + AMP + diphosphate + H(+)</text>
        <dbReference type="Rhea" id="RHEA:47032"/>
        <dbReference type="Rhea" id="RHEA-COMP:10131"/>
        <dbReference type="Rhea" id="RHEA-COMP:11726"/>
        <dbReference type="Rhea" id="RHEA-COMP:11727"/>
        <dbReference type="Rhea" id="RHEA-COMP:11728"/>
        <dbReference type="ChEBI" id="CHEBI:13193"/>
        <dbReference type="ChEBI" id="CHEBI:15378"/>
        <dbReference type="ChEBI" id="CHEBI:17499"/>
        <dbReference type="ChEBI" id="CHEBI:29950"/>
        <dbReference type="ChEBI" id="CHEBI:30616"/>
        <dbReference type="ChEBI" id="CHEBI:33019"/>
        <dbReference type="ChEBI" id="CHEBI:61963"/>
        <dbReference type="ChEBI" id="CHEBI:65315"/>
        <dbReference type="ChEBI" id="CHEBI:87170"/>
        <dbReference type="ChEBI" id="CHEBI:456215"/>
        <dbReference type="EC" id="2.8.1.13"/>
    </reaction>
</comment>
<dbReference type="HAMAP" id="MF_00144">
    <property type="entry name" value="tRNA_thiouridyl_MnmA"/>
    <property type="match status" value="1"/>
</dbReference>
<keyword evidence="7 11" id="KW-0694">RNA-binding</keyword>
<dbReference type="NCBIfam" id="NF001138">
    <property type="entry name" value="PRK00143.1"/>
    <property type="match status" value="1"/>
</dbReference>
<dbReference type="GO" id="GO:0005737">
    <property type="term" value="C:cytoplasm"/>
    <property type="evidence" value="ECO:0007669"/>
    <property type="project" value="UniProtKB-SubCell"/>
</dbReference>
<feature type="binding site" evidence="11">
    <location>
        <begin position="7"/>
        <end position="14"/>
    </location>
    <ligand>
        <name>ATP</name>
        <dbReference type="ChEBI" id="CHEBI:30616"/>
    </ligand>
</feature>
<feature type="site" description="Interaction with tRNA" evidence="11">
    <location>
        <position position="348"/>
    </location>
</feature>
<evidence type="ECO:0000256" key="7">
    <source>
        <dbReference type="ARBA" id="ARBA00022884"/>
    </source>
</evidence>
<dbReference type="Gene3D" id="2.30.30.280">
    <property type="entry name" value="Adenine nucleotide alpha hydrolases-like domains"/>
    <property type="match status" value="1"/>
</dbReference>
<organism evidence="14 15">
    <name type="scientific">Spiroplasma eriocheiris</name>
    <dbReference type="NCBI Taxonomy" id="315358"/>
    <lineage>
        <taxon>Bacteria</taxon>
        <taxon>Bacillati</taxon>
        <taxon>Mycoplasmatota</taxon>
        <taxon>Mollicutes</taxon>
        <taxon>Entomoplasmatales</taxon>
        <taxon>Spiroplasmataceae</taxon>
        <taxon>Spiroplasma</taxon>
    </lineage>
</organism>
<dbReference type="GO" id="GO:0000049">
    <property type="term" value="F:tRNA binding"/>
    <property type="evidence" value="ECO:0007669"/>
    <property type="project" value="UniProtKB-KW"/>
</dbReference>
<keyword evidence="1 11" id="KW-0963">Cytoplasm</keyword>
<evidence type="ECO:0000256" key="5">
    <source>
        <dbReference type="ARBA" id="ARBA00022741"/>
    </source>
</evidence>
<dbReference type="EC" id="2.8.1.13" evidence="11"/>
<dbReference type="InterPro" id="IPR046884">
    <property type="entry name" value="MnmA-like_central"/>
</dbReference>
<dbReference type="Gene3D" id="3.40.50.620">
    <property type="entry name" value="HUPs"/>
    <property type="match status" value="1"/>
</dbReference>
<evidence type="ECO:0000256" key="10">
    <source>
        <dbReference type="ARBA" id="ARBA00056575"/>
    </source>
</evidence>
<dbReference type="AlphaFoldDB" id="A0A0H3XMN6"/>
<dbReference type="PATRIC" id="fig|743698.3.peg.694"/>
<evidence type="ECO:0000313" key="15">
    <source>
        <dbReference type="Proteomes" id="UP000035661"/>
    </source>
</evidence>
<keyword evidence="4 11" id="KW-0819">tRNA processing</keyword>
<dbReference type="NCBIfam" id="TIGR00420">
    <property type="entry name" value="trmU"/>
    <property type="match status" value="1"/>
</dbReference>
<feature type="domain" description="tRNA-specific 2-thiouridylase MnmA-like C-terminal" evidence="12">
    <location>
        <begin position="290"/>
        <end position="364"/>
    </location>
</feature>
<feature type="active site" description="Nucleophile" evidence="11">
    <location>
        <position position="108"/>
    </location>
</feature>
<dbReference type="InterPro" id="IPR023382">
    <property type="entry name" value="MnmA-like_central_sf"/>
</dbReference>
<name>A0A0H3XMN6_9MOLU</name>
<sequence>MEKVVVGLSGGVDSSVSLYLLKKAGYQVSALFMRNWDSNLNNDILGHKVLNGTICPQEIDYNDAQMVAKELGVEINRVDFIQEYWDYVFTYFLREYQHGRTPNPDILCNKYIKFNYFLKYALDKIKADKIAMGHYARVRFNPVLQEYQLLRGLDANKDQTYFLCQLNQEQLSKTLFPIGELTKDEVRKIADEQHLATAHKKDSTGICFIGERNFKQFLENYIPNQPGDIVDIETNEIVGRHTGVMYYTIGQRKGLNLGGMDERYFTVGKNIKDNILYVSKGSEDKWLFSTSCLVSDLNWINRLPAQKFSCTAKFRYRQQDIPVQVEVLPNNQALVSFATKVKAITPGQEAVFYDGEVCLGGGIINEAYLNGQKLWYL</sequence>
<evidence type="ECO:0000313" key="14">
    <source>
        <dbReference type="EMBL" id="AKM54257.1"/>
    </source>
</evidence>
<evidence type="ECO:0000256" key="8">
    <source>
        <dbReference type="ARBA" id="ARBA00023157"/>
    </source>
</evidence>
<accession>A0A0H3XMN6</accession>
<comment type="caution">
    <text evidence="11">Lacks conserved residue(s) required for the propagation of feature annotation.</text>
</comment>
<feature type="site" description="Interaction with tRNA" evidence="11">
    <location>
        <position position="134"/>
    </location>
</feature>
<feature type="domain" description="tRNA-specific 2-thiouridylase MnmA-like central" evidence="13">
    <location>
        <begin position="215"/>
        <end position="280"/>
    </location>
</feature>
<dbReference type="InterPro" id="IPR046885">
    <property type="entry name" value="MnmA-like_C"/>
</dbReference>
<dbReference type="GO" id="GO:0002143">
    <property type="term" value="P:tRNA wobble position uridine thiolation"/>
    <property type="evidence" value="ECO:0007669"/>
    <property type="project" value="TreeGrafter"/>
</dbReference>
<feature type="binding site" evidence="11">
    <location>
        <position position="33"/>
    </location>
    <ligand>
        <name>ATP</name>
        <dbReference type="ChEBI" id="CHEBI:30616"/>
    </ligand>
</feature>
<reference evidence="14 15" key="1">
    <citation type="journal article" date="2015" name="Genome Biol. Evol.">
        <title>Found and Lost: The Fates of Horizontally Acquired Genes in Arthropod-Symbiotic Spiroplasma.</title>
        <authorList>
            <person name="Lo W.S."/>
            <person name="Gasparich G.E."/>
            <person name="Kuo C.H."/>
        </authorList>
    </citation>
    <scope>NUCLEOTIDE SEQUENCE [LARGE SCALE GENOMIC DNA]</scope>
    <source>
        <strain evidence="15">TDA-040725-5</strain>
    </source>
</reference>
<feature type="region of interest" description="Interaction with target base in tRNA" evidence="11">
    <location>
        <begin position="103"/>
        <end position="105"/>
    </location>
</feature>
<evidence type="ECO:0000256" key="9">
    <source>
        <dbReference type="ARBA" id="ARBA00051542"/>
    </source>
</evidence>
<dbReference type="Pfam" id="PF03054">
    <property type="entry name" value="tRNA_Me_trans"/>
    <property type="match status" value="1"/>
</dbReference>
<dbReference type="PANTHER" id="PTHR11933">
    <property type="entry name" value="TRNA 5-METHYLAMINOMETHYL-2-THIOURIDYLATE -METHYLTRANSFERASE"/>
    <property type="match status" value="1"/>
</dbReference>
<dbReference type="PANTHER" id="PTHR11933:SF5">
    <property type="entry name" value="MITOCHONDRIAL TRNA-SPECIFIC 2-THIOURIDYLASE 1"/>
    <property type="match status" value="1"/>
</dbReference>
<keyword evidence="6 11" id="KW-0067">ATP-binding</keyword>
<dbReference type="Proteomes" id="UP000035661">
    <property type="component" value="Chromosome"/>
</dbReference>
<evidence type="ECO:0000259" key="13">
    <source>
        <dbReference type="Pfam" id="PF20259"/>
    </source>
</evidence>
<dbReference type="KEGG" id="seri:SERIO_v1c06920"/>
<feature type="active site" description="Cysteine persulfide intermediate" evidence="11">
    <location>
        <position position="207"/>
    </location>
</feature>
<dbReference type="FunFam" id="2.30.30.280:FF:000001">
    <property type="entry name" value="tRNA-specific 2-thiouridylase MnmA"/>
    <property type="match status" value="1"/>
</dbReference>
<evidence type="ECO:0000256" key="4">
    <source>
        <dbReference type="ARBA" id="ARBA00022694"/>
    </source>
</evidence>
<dbReference type="Gene3D" id="2.40.30.10">
    <property type="entry name" value="Translation factors"/>
    <property type="match status" value="1"/>
</dbReference>
<protein>
    <recommendedName>
        <fullName evidence="11">tRNA-specific 2-thiouridylase MnmA</fullName>
        <ecNumber evidence="11">2.8.1.13</ecNumber>
    </recommendedName>
</protein>
<dbReference type="InterPro" id="IPR014729">
    <property type="entry name" value="Rossmann-like_a/b/a_fold"/>
</dbReference>
<feature type="region of interest" description="Interaction with tRNA" evidence="11">
    <location>
        <begin position="315"/>
        <end position="316"/>
    </location>
</feature>
<feature type="region of interest" description="Interaction with tRNA" evidence="11">
    <location>
        <begin position="157"/>
        <end position="159"/>
    </location>
</feature>
<keyword evidence="3 11" id="KW-0808">Transferase</keyword>
<dbReference type="Pfam" id="PF20258">
    <property type="entry name" value="tRNA_Me_trans_C"/>
    <property type="match status" value="1"/>
</dbReference>
<dbReference type="EMBL" id="CP011856">
    <property type="protein sequence ID" value="AKM54257.1"/>
    <property type="molecule type" value="Genomic_DNA"/>
</dbReference>
<keyword evidence="15" id="KW-1185">Reference proteome</keyword>
<dbReference type="RefSeq" id="WP_047791483.1">
    <property type="nucleotide sequence ID" value="NZ_CP011856.1"/>
</dbReference>
<evidence type="ECO:0000256" key="1">
    <source>
        <dbReference type="ARBA" id="ARBA00022490"/>
    </source>
</evidence>
<evidence type="ECO:0000256" key="6">
    <source>
        <dbReference type="ARBA" id="ARBA00022840"/>
    </source>
</evidence>
<keyword evidence="8" id="KW-1015">Disulfide bond</keyword>
<dbReference type="FunFam" id="3.40.50.620:FF:000115">
    <property type="entry name" value="tRNA-specific 2-thiouridylase MnmA"/>
    <property type="match status" value="1"/>
</dbReference>